<evidence type="ECO:0000313" key="1">
    <source>
        <dbReference type="EMBL" id="ADC46046.1"/>
    </source>
</evidence>
<dbReference type="RefSeq" id="WP_012955002.1">
    <property type="nucleotide sequence ID" value="NC_013790.1"/>
</dbReference>
<proteinExistence type="predicted"/>
<dbReference type="AlphaFoldDB" id="D3DZ91"/>
<evidence type="ECO:0000313" key="2">
    <source>
        <dbReference type="Proteomes" id="UP000008680"/>
    </source>
</evidence>
<dbReference type="OrthoDB" id="77353at2157"/>
<dbReference type="GeneID" id="8769813"/>
<dbReference type="PATRIC" id="fig|634498.28.peg.198"/>
<protein>
    <submittedName>
        <fullName evidence="1">HEAT repeat-containing protein</fullName>
    </submittedName>
</protein>
<name>D3DZ91_METRM</name>
<gene>
    <name evidence="1" type="ordered locus">mru_0194</name>
</gene>
<dbReference type="InterPro" id="IPR011989">
    <property type="entry name" value="ARM-like"/>
</dbReference>
<dbReference type="Gene3D" id="1.25.10.10">
    <property type="entry name" value="Leucine-rich Repeat Variant"/>
    <property type="match status" value="1"/>
</dbReference>
<dbReference type="eggNOG" id="arCOG02966">
    <property type="taxonomic scope" value="Archaea"/>
</dbReference>
<dbReference type="InterPro" id="IPR016024">
    <property type="entry name" value="ARM-type_fold"/>
</dbReference>
<keyword evidence="2" id="KW-1185">Reference proteome</keyword>
<dbReference type="EMBL" id="CP001719">
    <property type="protein sequence ID" value="ADC46046.1"/>
    <property type="molecule type" value="Genomic_DNA"/>
</dbReference>
<reference evidence="1 2" key="1">
    <citation type="journal article" date="2010" name="PLoS ONE">
        <title>The genome sequence of the rumen methanogen Methanobrevibacter ruminantium reveals new possibilities for controlling ruminant methane emissions.</title>
        <authorList>
            <person name="Leahy S.C."/>
            <person name="Kelly W.J."/>
            <person name="Altermann E."/>
            <person name="Ronimus R.S."/>
            <person name="Yeoman C.J."/>
            <person name="Pacheco D.M."/>
            <person name="Li D."/>
            <person name="Kong Z."/>
            <person name="McTavish S."/>
            <person name="Sang C."/>
            <person name="Lambie S.C."/>
            <person name="Janssen P.H."/>
            <person name="Dey D."/>
            <person name="Attwood G.T."/>
        </authorList>
    </citation>
    <scope>NUCLEOTIDE SEQUENCE [LARGE SCALE GENOMIC DNA]</scope>
    <source>
        <strain evidence="2">ATCC 35063 / DSM 1093 / JCM 13430 / OCM 146 / M1</strain>
    </source>
</reference>
<dbReference type="HOGENOM" id="CLU_1298826_0_0_2"/>
<dbReference type="SUPFAM" id="SSF48371">
    <property type="entry name" value="ARM repeat"/>
    <property type="match status" value="1"/>
</dbReference>
<dbReference type="STRING" id="634498.mru_0194"/>
<accession>D3DZ91</accession>
<dbReference type="Proteomes" id="UP000008680">
    <property type="component" value="Chromosome"/>
</dbReference>
<sequence>MSSNSDKDILKELRDITKDKESWKSNINHVAVKLNDDFSLSVKAKVLWLLGEMGLKHPLEIEEYVDDIAVYLEDDHPKLRERSANAIGRIGRADKNLVINYMDKLMKLSDDESESVRHAFIWACENIAVNAPELFCEKLDIFYEMISDPGEKVRIEAPEIFRVVGKRNPSCVKPYLDKLEHIAENDENPVVRIHSAGAVRITRKALKESDNA</sequence>
<organism evidence="1 2">
    <name type="scientific">Methanobrevibacter ruminantium (strain ATCC 35063 / DSM 1093 / JCM 13430 / OCM 146 / M1)</name>
    <name type="common">Methanobacterium ruminantium</name>
    <dbReference type="NCBI Taxonomy" id="634498"/>
    <lineage>
        <taxon>Archaea</taxon>
        <taxon>Methanobacteriati</taxon>
        <taxon>Methanobacteriota</taxon>
        <taxon>Methanomada group</taxon>
        <taxon>Methanobacteria</taxon>
        <taxon>Methanobacteriales</taxon>
        <taxon>Methanobacteriaceae</taxon>
        <taxon>Methanobrevibacter</taxon>
    </lineage>
</organism>
<dbReference type="KEGG" id="mru:mru_0194"/>